<organism evidence="2 3">
    <name type="scientific">Caldimonas mangrovi</name>
    <dbReference type="NCBI Taxonomy" id="2944811"/>
    <lineage>
        <taxon>Bacteria</taxon>
        <taxon>Pseudomonadati</taxon>
        <taxon>Pseudomonadota</taxon>
        <taxon>Betaproteobacteria</taxon>
        <taxon>Burkholderiales</taxon>
        <taxon>Sphaerotilaceae</taxon>
        <taxon>Caldimonas</taxon>
    </lineage>
</organism>
<keyword evidence="1" id="KW-0732">Signal</keyword>
<feature type="signal peptide" evidence="1">
    <location>
        <begin position="1"/>
        <end position="21"/>
    </location>
</feature>
<dbReference type="RefSeq" id="WP_251777869.1">
    <property type="nucleotide sequence ID" value="NZ_JAMKFE010000004.1"/>
</dbReference>
<gene>
    <name evidence="2" type="ORF">M8A51_09000</name>
</gene>
<proteinExistence type="predicted"/>
<accession>A0ABT0YLR8</accession>
<comment type="caution">
    <text evidence="2">The sequence shown here is derived from an EMBL/GenBank/DDBJ whole genome shotgun (WGS) entry which is preliminary data.</text>
</comment>
<evidence type="ECO:0000313" key="2">
    <source>
        <dbReference type="EMBL" id="MCM5679670.1"/>
    </source>
</evidence>
<evidence type="ECO:0008006" key="4">
    <source>
        <dbReference type="Google" id="ProtNLM"/>
    </source>
</evidence>
<keyword evidence="3" id="KW-1185">Reference proteome</keyword>
<feature type="chain" id="PRO_5045720283" description="Cysteine rich repeat-containing protein" evidence="1">
    <location>
        <begin position="22"/>
        <end position="86"/>
    </location>
</feature>
<evidence type="ECO:0000313" key="3">
    <source>
        <dbReference type="Proteomes" id="UP001165541"/>
    </source>
</evidence>
<dbReference type="Proteomes" id="UP001165541">
    <property type="component" value="Unassembled WGS sequence"/>
</dbReference>
<name>A0ABT0YLR8_9BURK</name>
<sequence length="86" mass="9147">MKRALALCLSSLALLSAPVSAQTSGAAKLSEHAKKDVQRHRAMAAAHEAAARCLESGKSENDCQKELQATCKGLAIGKYCGMRHEH</sequence>
<dbReference type="EMBL" id="JAMKFE010000004">
    <property type="protein sequence ID" value="MCM5679670.1"/>
    <property type="molecule type" value="Genomic_DNA"/>
</dbReference>
<reference evidence="2" key="1">
    <citation type="submission" date="2022-05" db="EMBL/GenBank/DDBJ databases">
        <title>Schlegelella sp. nov., isolated from mangrove soil.</title>
        <authorList>
            <person name="Liu Y."/>
            <person name="Ge X."/>
            <person name="Liu W."/>
        </authorList>
    </citation>
    <scope>NUCLEOTIDE SEQUENCE</scope>
    <source>
        <strain evidence="2">S2-27</strain>
    </source>
</reference>
<protein>
    <recommendedName>
        <fullName evidence="4">Cysteine rich repeat-containing protein</fullName>
    </recommendedName>
</protein>
<evidence type="ECO:0000256" key="1">
    <source>
        <dbReference type="SAM" id="SignalP"/>
    </source>
</evidence>